<sequence>MAHRVTALQRRWRMATVCYVRRGVGHAATPTCEESGHAVRRRAGGSLWHAGAPILESLHEEHARSRGEIRTRLCSPGVRTRRHTPCLAARLFLEAESTAIVRLEQQASLEAPGEPASDLDRHSPAGWQRGMPCNAILMGISGSPNRSSLRAALRRPESPAHWRCLSPAADKRPSRPVCSDLRAHLRAGRRRSHIGRR</sequence>
<dbReference type="EMBL" id="MU006565">
    <property type="protein sequence ID" value="KAF2749630.1"/>
    <property type="molecule type" value="Genomic_DNA"/>
</dbReference>
<accession>A0A6A6VJA7</accession>
<protein>
    <submittedName>
        <fullName evidence="1">Uncharacterized protein</fullName>
    </submittedName>
</protein>
<evidence type="ECO:0000313" key="1">
    <source>
        <dbReference type="EMBL" id="KAF2749630.1"/>
    </source>
</evidence>
<keyword evidence="2" id="KW-1185">Reference proteome</keyword>
<proteinExistence type="predicted"/>
<evidence type="ECO:0000313" key="2">
    <source>
        <dbReference type="Proteomes" id="UP000799440"/>
    </source>
</evidence>
<reference evidence="1" key="1">
    <citation type="journal article" date="2020" name="Stud. Mycol.">
        <title>101 Dothideomycetes genomes: a test case for predicting lifestyles and emergence of pathogens.</title>
        <authorList>
            <person name="Haridas S."/>
            <person name="Albert R."/>
            <person name="Binder M."/>
            <person name="Bloem J."/>
            <person name="Labutti K."/>
            <person name="Salamov A."/>
            <person name="Andreopoulos B."/>
            <person name="Baker S."/>
            <person name="Barry K."/>
            <person name="Bills G."/>
            <person name="Bluhm B."/>
            <person name="Cannon C."/>
            <person name="Castanera R."/>
            <person name="Culley D."/>
            <person name="Daum C."/>
            <person name="Ezra D."/>
            <person name="Gonzalez J."/>
            <person name="Henrissat B."/>
            <person name="Kuo A."/>
            <person name="Liang C."/>
            <person name="Lipzen A."/>
            <person name="Lutzoni F."/>
            <person name="Magnuson J."/>
            <person name="Mondo S."/>
            <person name="Nolan M."/>
            <person name="Ohm R."/>
            <person name="Pangilinan J."/>
            <person name="Park H.-J."/>
            <person name="Ramirez L."/>
            <person name="Alfaro M."/>
            <person name="Sun H."/>
            <person name="Tritt A."/>
            <person name="Yoshinaga Y."/>
            <person name="Zwiers L.-H."/>
            <person name="Turgeon B."/>
            <person name="Goodwin S."/>
            <person name="Spatafora J."/>
            <person name="Crous P."/>
            <person name="Grigoriev I."/>
        </authorList>
    </citation>
    <scope>NUCLEOTIDE SEQUENCE</scope>
    <source>
        <strain evidence="1">CBS 119925</strain>
    </source>
</reference>
<organism evidence="1 2">
    <name type="scientific">Sporormia fimetaria CBS 119925</name>
    <dbReference type="NCBI Taxonomy" id="1340428"/>
    <lineage>
        <taxon>Eukaryota</taxon>
        <taxon>Fungi</taxon>
        <taxon>Dikarya</taxon>
        <taxon>Ascomycota</taxon>
        <taxon>Pezizomycotina</taxon>
        <taxon>Dothideomycetes</taxon>
        <taxon>Pleosporomycetidae</taxon>
        <taxon>Pleosporales</taxon>
        <taxon>Sporormiaceae</taxon>
        <taxon>Sporormia</taxon>
    </lineage>
</organism>
<dbReference type="Proteomes" id="UP000799440">
    <property type="component" value="Unassembled WGS sequence"/>
</dbReference>
<gene>
    <name evidence="1" type="ORF">M011DRAFT_272179</name>
</gene>
<dbReference type="AlphaFoldDB" id="A0A6A6VJA7"/>
<name>A0A6A6VJA7_9PLEO</name>